<keyword evidence="3" id="KW-1185">Reference proteome</keyword>
<dbReference type="EMBL" id="ASPP01020112">
    <property type="protein sequence ID" value="ETO14291.1"/>
    <property type="molecule type" value="Genomic_DNA"/>
</dbReference>
<dbReference type="Proteomes" id="UP000023152">
    <property type="component" value="Unassembled WGS sequence"/>
</dbReference>
<evidence type="ECO:0000313" key="3">
    <source>
        <dbReference type="Proteomes" id="UP000023152"/>
    </source>
</evidence>
<feature type="compositionally biased region" description="Basic residues" evidence="1">
    <location>
        <begin position="122"/>
        <end position="133"/>
    </location>
</feature>
<evidence type="ECO:0000313" key="2">
    <source>
        <dbReference type="EMBL" id="ETO14291.1"/>
    </source>
</evidence>
<feature type="region of interest" description="Disordered" evidence="1">
    <location>
        <begin position="86"/>
        <end position="139"/>
    </location>
</feature>
<gene>
    <name evidence="2" type="ORF">RFI_23078</name>
</gene>
<reference evidence="2 3" key="1">
    <citation type="journal article" date="2013" name="Curr. Biol.">
        <title>The Genome of the Foraminiferan Reticulomyxa filosa.</title>
        <authorList>
            <person name="Glockner G."/>
            <person name="Hulsmann N."/>
            <person name="Schleicher M."/>
            <person name="Noegel A.A."/>
            <person name="Eichinger L."/>
            <person name="Gallinger C."/>
            <person name="Pawlowski J."/>
            <person name="Sierra R."/>
            <person name="Euteneuer U."/>
            <person name="Pillet L."/>
            <person name="Moustafa A."/>
            <person name="Platzer M."/>
            <person name="Groth M."/>
            <person name="Szafranski K."/>
            <person name="Schliwa M."/>
        </authorList>
    </citation>
    <scope>NUCLEOTIDE SEQUENCE [LARGE SCALE GENOMIC DNA]</scope>
</reference>
<protein>
    <submittedName>
        <fullName evidence="2">Uncharacterized protein</fullName>
    </submittedName>
</protein>
<proteinExistence type="predicted"/>
<name>X6MKY2_RETFI</name>
<evidence type="ECO:0000256" key="1">
    <source>
        <dbReference type="SAM" id="MobiDB-lite"/>
    </source>
</evidence>
<sequence>QLAVSLSLGQRRVQKKKHKSKVKVHKDFYDNDIIFETIATRTTAIVPFLQTLTGCREFINSDEKGNPNLANPELDCKMAESIMEPTTDTPIDTATNTTVDTPMAEQSNTTKVSQETPEPVKKVLKKKSGRRKKVSADDVDPPKTVVIRRSPRLAKKYAKEQNYLCHFFCFIFKFFVTSFDKYLLAICKLPSNYGHIILIPTKYPFHAIPYSVLAD</sequence>
<feature type="non-terminal residue" evidence="2">
    <location>
        <position position="1"/>
    </location>
</feature>
<organism evidence="2 3">
    <name type="scientific">Reticulomyxa filosa</name>
    <dbReference type="NCBI Taxonomy" id="46433"/>
    <lineage>
        <taxon>Eukaryota</taxon>
        <taxon>Sar</taxon>
        <taxon>Rhizaria</taxon>
        <taxon>Retaria</taxon>
        <taxon>Foraminifera</taxon>
        <taxon>Monothalamids</taxon>
        <taxon>Reticulomyxidae</taxon>
        <taxon>Reticulomyxa</taxon>
    </lineage>
</organism>
<dbReference type="AlphaFoldDB" id="X6MKY2"/>
<comment type="caution">
    <text evidence="2">The sequence shown here is derived from an EMBL/GenBank/DDBJ whole genome shotgun (WGS) entry which is preliminary data.</text>
</comment>
<feature type="compositionally biased region" description="Polar residues" evidence="1">
    <location>
        <begin position="104"/>
        <end position="116"/>
    </location>
</feature>
<feature type="compositionally biased region" description="Low complexity" evidence="1">
    <location>
        <begin position="86"/>
        <end position="102"/>
    </location>
</feature>
<accession>X6MKY2</accession>